<dbReference type="OrthoDB" id="9791416at2"/>
<evidence type="ECO:0000259" key="2">
    <source>
        <dbReference type="Pfam" id="PF03972"/>
    </source>
</evidence>
<dbReference type="InterPro" id="IPR045337">
    <property type="entry name" value="MmgE_PrpD_C"/>
</dbReference>
<dbReference type="Proteomes" id="UP000240243">
    <property type="component" value="Unassembled WGS sequence"/>
</dbReference>
<dbReference type="InterPro" id="IPR042188">
    <property type="entry name" value="MmgE/PrpD_sf_2"/>
</dbReference>
<dbReference type="SUPFAM" id="SSF103378">
    <property type="entry name" value="2-methylcitrate dehydratase PrpD"/>
    <property type="match status" value="1"/>
</dbReference>
<comment type="similarity">
    <text evidence="1">Belongs to the PrpD family.</text>
</comment>
<proteinExistence type="inferred from homology"/>
<organism evidence="4 5">
    <name type="scientific">Zobellella endophytica</name>
    <dbReference type="NCBI Taxonomy" id="2116700"/>
    <lineage>
        <taxon>Bacteria</taxon>
        <taxon>Pseudomonadati</taxon>
        <taxon>Pseudomonadota</taxon>
        <taxon>Gammaproteobacteria</taxon>
        <taxon>Aeromonadales</taxon>
        <taxon>Aeromonadaceae</taxon>
        <taxon>Zobellella</taxon>
    </lineage>
</organism>
<name>A0A2P7R0I6_9GAMM</name>
<dbReference type="Gene3D" id="3.30.1330.120">
    <property type="entry name" value="2-methylcitrate dehydratase PrpD"/>
    <property type="match status" value="1"/>
</dbReference>
<dbReference type="GO" id="GO:0016829">
    <property type="term" value="F:lyase activity"/>
    <property type="evidence" value="ECO:0007669"/>
    <property type="project" value="InterPro"/>
</dbReference>
<evidence type="ECO:0000313" key="4">
    <source>
        <dbReference type="EMBL" id="PSJ43734.1"/>
    </source>
</evidence>
<reference evidence="4 5" key="1">
    <citation type="submission" date="2018-03" db="EMBL/GenBank/DDBJ databases">
        <title>The draft genome of Zobellella sp. 59N8.</title>
        <authorList>
            <person name="Liu L."/>
            <person name="Li L."/>
            <person name="Zhang X."/>
            <person name="Liang L."/>
            <person name="Wang T."/>
        </authorList>
    </citation>
    <scope>NUCLEOTIDE SEQUENCE [LARGE SCALE GENOMIC DNA]</scope>
    <source>
        <strain evidence="4 5">59N8</strain>
    </source>
</reference>
<protein>
    <submittedName>
        <fullName evidence="4">2-methylcitrate dehydratase</fullName>
    </submittedName>
</protein>
<dbReference type="RefSeq" id="WP_106730689.1">
    <property type="nucleotide sequence ID" value="NZ_PXYG01000008.1"/>
</dbReference>
<dbReference type="AlphaFoldDB" id="A0A2P7R0I6"/>
<dbReference type="Pfam" id="PF03972">
    <property type="entry name" value="MmgE_PrpD_N"/>
    <property type="match status" value="1"/>
</dbReference>
<feature type="domain" description="MmgE/PrpD C-terminal" evidence="3">
    <location>
        <begin position="252"/>
        <end position="410"/>
    </location>
</feature>
<dbReference type="Pfam" id="PF19305">
    <property type="entry name" value="MmgE_PrpD_C"/>
    <property type="match status" value="1"/>
</dbReference>
<dbReference type="InterPro" id="IPR036148">
    <property type="entry name" value="MmgE/PrpD_sf"/>
</dbReference>
<dbReference type="EMBL" id="PXYG01000008">
    <property type="protein sequence ID" value="PSJ43734.1"/>
    <property type="molecule type" value="Genomic_DNA"/>
</dbReference>
<keyword evidence="5" id="KW-1185">Reference proteome</keyword>
<evidence type="ECO:0000313" key="5">
    <source>
        <dbReference type="Proteomes" id="UP000240243"/>
    </source>
</evidence>
<comment type="caution">
    <text evidence="4">The sequence shown here is derived from an EMBL/GenBank/DDBJ whole genome shotgun (WGS) entry which is preliminary data.</text>
</comment>
<evidence type="ECO:0000259" key="3">
    <source>
        <dbReference type="Pfam" id="PF19305"/>
    </source>
</evidence>
<dbReference type="InterPro" id="IPR045336">
    <property type="entry name" value="MmgE_PrpD_N"/>
</dbReference>
<dbReference type="Gene3D" id="1.10.4100.10">
    <property type="entry name" value="2-methylcitrate dehydratase PrpD"/>
    <property type="match status" value="1"/>
</dbReference>
<sequence>MKPIVDFIHELKFDMLPAEVVEQASLCLLDLTGVALAGRGTRLGRIMGDFVCCQYPGEVPLLFDGRRASACGAALYGATLIDSIDAHDGQVLTKGHVGVAILPGLLALARERELSGAELLTCLVVGYEIATRAGIALHASAADYHTSGAWNCLGVAAVAARLLRLDAAQTAEALGTAEFHGPRSQMMRCIDHPTMLKDGSGWGALAGVSAALLARAGFTGAPALTLSDATLAPIWADLGRRWYLLEQYFKPYPVCRWAQPAVEAVRQLRRAPGFTLGAIREIHIHSFHEATRLHTRHPTTTEQAQYSLPFAVSSALLDDGLSVQAIAETGAGLRNPLRRWLSERVFCHEEAGYNRLFPAERWAHARILFEDGSALTSAAAVARGNPENPLEREELLGKFDLLAAPWLSDTHRLGLRRQILQLAELDNAGLAGLLDDLSRSACGHEGE</sequence>
<dbReference type="PANTHER" id="PTHR16943">
    <property type="entry name" value="2-METHYLCITRATE DEHYDRATASE-RELATED"/>
    <property type="match status" value="1"/>
</dbReference>
<evidence type="ECO:0000256" key="1">
    <source>
        <dbReference type="ARBA" id="ARBA00006174"/>
    </source>
</evidence>
<gene>
    <name evidence="4" type="ORF">C7H85_15930</name>
</gene>
<dbReference type="InterPro" id="IPR005656">
    <property type="entry name" value="MmgE_PrpD"/>
</dbReference>
<dbReference type="PANTHER" id="PTHR16943:SF8">
    <property type="entry name" value="2-METHYLCITRATE DEHYDRATASE"/>
    <property type="match status" value="1"/>
</dbReference>
<accession>A0A2P7R0I6</accession>
<dbReference type="InterPro" id="IPR042183">
    <property type="entry name" value="MmgE/PrpD_sf_1"/>
</dbReference>
<feature type="domain" description="MmgE/PrpD N-terminal" evidence="2">
    <location>
        <begin position="4"/>
        <end position="225"/>
    </location>
</feature>